<dbReference type="SMART" id="SM00391">
    <property type="entry name" value="MBD"/>
    <property type="match status" value="1"/>
</dbReference>
<protein>
    <recommendedName>
        <fullName evidence="3">MBD domain-containing protein</fullName>
    </recommendedName>
</protein>
<dbReference type="InterPro" id="IPR001739">
    <property type="entry name" value="Methyl_CpG_DNA-bd"/>
</dbReference>
<dbReference type="PROSITE" id="PS50982">
    <property type="entry name" value="MBD"/>
    <property type="match status" value="1"/>
</dbReference>
<evidence type="ECO:0000313" key="4">
    <source>
        <dbReference type="EMBL" id="KAL1132312.1"/>
    </source>
</evidence>
<gene>
    <name evidence="4" type="ORF">AAG570_010268</name>
</gene>
<accession>A0ABD0YY52</accession>
<reference evidence="4 5" key="1">
    <citation type="submission" date="2024-07" db="EMBL/GenBank/DDBJ databases">
        <title>Chromosome-level genome assembly of the water stick insect Ranatra chinensis (Heteroptera: Nepidae).</title>
        <authorList>
            <person name="Liu X."/>
        </authorList>
    </citation>
    <scope>NUCLEOTIDE SEQUENCE [LARGE SCALE GENOMIC DNA]</scope>
    <source>
        <strain evidence="4">Cailab_2021Rc</strain>
        <tissue evidence="4">Muscle</tissue>
    </source>
</reference>
<comment type="subcellular location">
    <subcellularLocation>
        <location evidence="1">Nucleus</location>
    </subcellularLocation>
</comment>
<dbReference type="AlphaFoldDB" id="A0ABD0YY52"/>
<evidence type="ECO:0000313" key="5">
    <source>
        <dbReference type="Proteomes" id="UP001558652"/>
    </source>
</evidence>
<dbReference type="SUPFAM" id="SSF54171">
    <property type="entry name" value="DNA-binding domain"/>
    <property type="match status" value="1"/>
</dbReference>
<dbReference type="Pfam" id="PF01429">
    <property type="entry name" value="MBD"/>
    <property type="match status" value="1"/>
</dbReference>
<feature type="transmembrane region" description="Helical" evidence="2">
    <location>
        <begin position="105"/>
        <end position="125"/>
    </location>
</feature>
<evidence type="ECO:0000256" key="2">
    <source>
        <dbReference type="SAM" id="Phobius"/>
    </source>
</evidence>
<dbReference type="Gene3D" id="3.30.890.10">
    <property type="entry name" value="Methyl-cpg-binding Protein 2, Chain A"/>
    <property type="match status" value="1"/>
</dbReference>
<dbReference type="Proteomes" id="UP001558652">
    <property type="component" value="Unassembled WGS sequence"/>
</dbReference>
<evidence type="ECO:0000259" key="3">
    <source>
        <dbReference type="PROSITE" id="PS50982"/>
    </source>
</evidence>
<dbReference type="GO" id="GO:0005634">
    <property type="term" value="C:nucleus"/>
    <property type="evidence" value="ECO:0007669"/>
    <property type="project" value="UniProtKB-SubCell"/>
</dbReference>
<organism evidence="4 5">
    <name type="scientific">Ranatra chinensis</name>
    <dbReference type="NCBI Taxonomy" id="642074"/>
    <lineage>
        <taxon>Eukaryota</taxon>
        <taxon>Metazoa</taxon>
        <taxon>Ecdysozoa</taxon>
        <taxon>Arthropoda</taxon>
        <taxon>Hexapoda</taxon>
        <taxon>Insecta</taxon>
        <taxon>Pterygota</taxon>
        <taxon>Neoptera</taxon>
        <taxon>Paraneoptera</taxon>
        <taxon>Hemiptera</taxon>
        <taxon>Heteroptera</taxon>
        <taxon>Panheteroptera</taxon>
        <taxon>Nepomorpha</taxon>
        <taxon>Nepidae</taxon>
        <taxon>Ranatrinae</taxon>
        <taxon>Ranatra</taxon>
    </lineage>
</organism>
<dbReference type="InterPro" id="IPR016177">
    <property type="entry name" value="DNA-bd_dom_sf"/>
</dbReference>
<proteinExistence type="predicted"/>
<evidence type="ECO:0000256" key="1">
    <source>
        <dbReference type="ARBA" id="ARBA00004123"/>
    </source>
</evidence>
<keyword evidence="2" id="KW-0472">Membrane</keyword>
<comment type="caution">
    <text evidence="4">The sequence shown here is derived from an EMBL/GenBank/DDBJ whole genome shotgun (WGS) entry which is preliminary data.</text>
</comment>
<keyword evidence="5" id="KW-1185">Reference proteome</keyword>
<sequence length="130" mass="15006">MKLREALEKGWKRETHITGVGRGGIKGEVVYTSPCGRSFKHCSDIVKFLEKQSSDLGRENFSFSCRILLGDYIESVQGKEPIRHSEETLAIKLSEMMVQHRSETFSLHLLIFITFHILWCFAFLVKLENE</sequence>
<name>A0ABD0YY52_9HEMI</name>
<keyword evidence="2" id="KW-0812">Transmembrane</keyword>
<dbReference type="EMBL" id="JBFDAA010000005">
    <property type="protein sequence ID" value="KAL1132312.1"/>
    <property type="molecule type" value="Genomic_DNA"/>
</dbReference>
<dbReference type="PANTHER" id="PTHR45915">
    <property type="entry name" value="TRANSCRIPTION INTERMEDIARY FACTOR"/>
    <property type="match status" value="1"/>
</dbReference>
<keyword evidence="2" id="KW-1133">Transmembrane helix</keyword>
<dbReference type="PANTHER" id="PTHR45915:SF2">
    <property type="entry name" value="TOUTATIS, ISOFORM E"/>
    <property type="match status" value="1"/>
</dbReference>
<feature type="domain" description="MBD" evidence="3">
    <location>
        <begin position="1"/>
        <end position="68"/>
    </location>
</feature>